<dbReference type="EMBL" id="JBITYG010000003">
    <property type="protein sequence ID" value="MFI9101557.1"/>
    <property type="molecule type" value="Genomic_DNA"/>
</dbReference>
<dbReference type="Gene3D" id="3.40.1800.10">
    <property type="entry name" value="His-Me finger endonucleases"/>
    <property type="match status" value="1"/>
</dbReference>
<evidence type="ECO:0000313" key="3">
    <source>
        <dbReference type="Proteomes" id="UP001614394"/>
    </source>
</evidence>
<sequence>MLRTSYARSYKRAVSSRLRAHRPECSAETSQEHVDHRRGPGRVRGVLCLSCDAAPGQFNDRSVAMRRAVAYVEGNVWKPTLVAPGVCQLPS</sequence>
<dbReference type="InterPro" id="IPR004211">
    <property type="entry name" value="Endonuclease_7"/>
</dbReference>
<accession>A0ABW8C559</accession>
<dbReference type="Pfam" id="PF02945">
    <property type="entry name" value="Endonuclease_7"/>
    <property type="match status" value="1"/>
</dbReference>
<protein>
    <submittedName>
        <fullName evidence="2">Endonuclease domain-containing protein</fullName>
    </submittedName>
</protein>
<feature type="region of interest" description="Disordered" evidence="1">
    <location>
        <begin position="1"/>
        <end position="38"/>
    </location>
</feature>
<keyword evidence="3" id="KW-1185">Reference proteome</keyword>
<keyword evidence="2" id="KW-0378">Hydrolase</keyword>
<keyword evidence="2" id="KW-0255">Endonuclease</keyword>
<dbReference type="SUPFAM" id="SSF54060">
    <property type="entry name" value="His-Me finger endonucleases"/>
    <property type="match status" value="1"/>
</dbReference>
<dbReference type="GO" id="GO:0004519">
    <property type="term" value="F:endonuclease activity"/>
    <property type="evidence" value="ECO:0007669"/>
    <property type="project" value="UniProtKB-KW"/>
</dbReference>
<evidence type="ECO:0000256" key="1">
    <source>
        <dbReference type="SAM" id="MobiDB-lite"/>
    </source>
</evidence>
<organism evidence="2 3">
    <name type="scientific">Streptomyces fildesensis</name>
    <dbReference type="NCBI Taxonomy" id="375757"/>
    <lineage>
        <taxon>Bacteria</taxon>
        <taxon>Bacillati</taxon>
        <taxon>Actinomycetota</taxon>
        <taxon>Actinomycetes</taxon>
        <taxon>Kitasatosporales</taxon>
        <taxon>Streptomycetaceae</taxon>
        <taxon>Streptomyces</taxon>
    </lineage>
</organism>
<comment type="caution">
    <text evidence="2">The sequence shown here is derived from an EMBL/GenBank/DDBJ whole genome shotgun (WGS) entry which is preliminary data.</text>
</comment>
<gene>
    <name evidence="2" type="ORF">ACIGXA_13640</name>
</gene>
<dbReference type="RefSeq" id="WP_399648108.1">
    <property type="nucleotide sequence ID" value="NZ_JBITYG010000003.1"/>
</dbReference>
<dbReference type="InterPro" id="IPR038563">
    <property type="entry name" value="Endonuclease_7_sf"/>
</dbReference>
<keyword evidence="2" id="KW-0540">Nuclease</keyword>
<evidence type="ECO:0000313" key="2">
    <source>
        <dbReference type="EMBL" id="MFI9101557.1"/>
    </source>
</evidence>
<name>A0ABW8C559_9ACTN</name>
<reference evidence="2 3" key="1">
    <citation type="submission" date="2024-10" db="EMBL/GenBank/DDBJ databases">
        <title>The Natural Products Discovery Center: Release of the First 8490 Sequenced Strains for Exploring Actinobacteria Biosynthetic Diversity.</title>
        <authorList>
            <person name="Kalkreuter E."/>
            <person name="Kautsar S.A."/>
            <person name="Yang D."/>
            <person name="Bader C.D."/>
            <person name="Teijaro C.N."/>
            <person name="Fluegel L."/>
            <person name="Davis C.M."/>
            <person name="Simpson J.R."/>
            <person name="Lauterbach L."/>
            <person name="Steele A.D."/>
            <person name="Gui C."/>
            <person name="Meng S."/>
            <person name="Li G."/>
            <person name="Viehrig K."/>
            <person name="Ye F."/>
            <person name="Su P."/>
            <person name="Kiefer A.F."/>
            <person name="Nichols A."/>
            <person name="Cepeda A.J."/>
            <person name="Yan W."/>
            <person name="Fan B."/>
            <person name="Jiang Y."/>
            <person name="Adhikari A."/>
            <person name="Zheng C.-J."/>
            <person name="Schuster L."/>
            <person name="Cowan T.M."/>
            <person name="Smanski M.J."/>
            <person name="Chevrette M.G."/>
            <person name="De Carvalho L.P.S."/>
            <person name="Shen B."/>
        </authorList>
    </citation>
    <scope>NUCLEOTIDE SEQUENCE [LARGE SCALE GENOMIC DNA]</scope>
    <source>
        <strain evidence="2 3">NPDC053399</strain>
    </source>
</reference>
<proteinExistence type="predicted"/>
<dbReference type="Proteomes" id="UP001614394">
    <property type="component" value="Unassembled WGS sequence"/>
</dbReference>
<dbReference type="InterPro" id="IPR044925">
    <property type="entry name" value="His-Me_finger_sf"/>
</dbReference>
<feature type="compositionally biased region" description="Basic and acidic residues" evidence="1">
    <location>
        <begin position="21"/>
        <end position="38"/>
    </location>
</feature>